<dbReference type="EMBL" id="MEWX01000014">
    <property type="protein sequence ID" value="OGC80819.1"/>
    <property type="molecule type" value="Genomic_DNA"/>
</dbReference>
<protein>
    <submittedName>
        <fullName evidence="1">Uncharacterized protein</fullName>
    </submittedName>
</protein>
<organism evidence="1 2">
    <name type="scientific">Candidatus Adlerbacteria bacterium RIFCSPLOWO2_01_FULL_51_16</name>
    <dbReference type="NCBI Taxonomy" id="1797243"/>
    <lineage>
        <taxon>Bacteria</taxon>
        <taxon>Candidatus Adleribacteriota</taxon>
    </lineage>
</organism>
<reference evidence="1 2" key="1">
    <citation type="journal article" date="2016" name="Nat. Commun.">
        <title>Thousands of microbial genomes shed light on interconnected biogeochemical processes in an aquifer system.</title>
        <authorList>
            <person name="Anantharaman K."/>
            <person name="Brown C.T."/>
            <person name="Hug L.A."/>
            <person name="Sharon I."/>
            <person name="Castelle C.J."/>
            <person name="Probst A.J."/>
            <person name="Thomas B.C."/>
            <person name="Singh A."/>
            <person name="Wilkins M.J."/>
            <person name="Karaoz U."/>
            <person name="Brodie E.L."/>
            <person name="Williams K.H."/>
            <person name="Hubbard S.S."/>
            <person name="Banfield J.F."/>
        </authorList>
    </citation>
    <scope>NUCLEOTIDE SEQUENCE [LARGE SCALE GENOMIC DNA]</scope>
</reference>
<dbReference type="AlphaFoldDB" id="A0A1F4XGJ8"/>
<dbReference type="Proteomes" id="UP000176185">
    <property type="component" value="Unassembled WGS sequence"/>
</dbReference>
<dbReference type="STRING" id="1797243.A2943_03020"/>
<proteinExistence type="predicted"/>
<sequence>MSATSTLTELQLQRNIALTEKKLEEKERQEFQYKQLLSAAERIIIQNGKMTMATLGRKIGLPHQELCGLLRLPSFRALSQIIFRYRKAESQYNAMRQRERERIRQKDAGRRKRALQLQALQEARA</sequence>
<evidence type="ECO:0000313" key="1">
    <source>
        <dbReference type="EMBL" id="OGC80819.1"/>
    </source>
</evidence>
<gene>
    <name evidence="1" type="ORF">A2943_03020</name>
</gene>
<evidence type="ECO:0000313" key="2">
    <source>
        <dbReference type="Proteomes" id="UP000176185"/>
    </source>
</evidence>
<name>A0A1F4XGJ8_9BACT</name>
<comment type="caution">
    <text evidence="1">The sequence shown here is derived from an EMBL/GenBank/DDBJ whole genome shotgun (WGS) entry which is preliminary data.</text>
</comment>
<accession>A0A1F4XGJ8</accession>